<protein>
    <submittedName>
        <fullName evidence="2">Uncharacterized protein</fullName>
    </submittedName>
</protein>
<keyword evidence="3" id="KW-1185">Reference proteome</keyword>
<evidence type="ECO:0000256" key="1">
    <source>
        <dbReference type="SAM" id="Phobius"/>
    </source>
</evidence>
<keyword evidence="1" id="KW-1133">Transmembrane helix</keyword>
<sequence>MDALKPLFYRLKKIPLFSYFANTLFIAAVLAVILILLAGEGGESSQEREWWWNIH</sequence>
<keyword evidence="1" id="KW-0812">Transmembrane</keyword>
<proteinExistence type="predicted"/>
<dbReference type="AlphaFoldDB" id="A0A840R6X3"/>
<name>A0A840R6X3_9GAMM</name>
<dbReference type="RefSeq" id="WP_184464113.1">
    <property type="nucleotide sequence ID" value="NZ_JACHHW010000008.1"/>
</dbReference>
<evidence type="ECO:0000313" key="2">
    <source>
        <dbReference type="EMBL" id="MBB5188617.1"/>
    </source>
</evidence>
<comment type="caution">
    <text evidence="2">The sequence shown here is derived from an EMBL/GenBank/DDBJ whole genome shotgun (WGS) entry which is preliminary data.</text>
</comment>
<evidence type="ECO:0000313" key="3">
    <source>
        <dbReference type="Proteomes" id="UP000536640"/>
    </source>
</evidence>
<keyword evidence="1" id="KW-0472">Membrane</keyword>
<gene>
    <name evidence="2" type="ORF">HNQ57_002907</name>
</gene>
<feature type="transmembrane region" description="Helical" evidence="1">
    <location>
        <begin position="16"/>
        <end position="38"/>
    </location>
</feature>
<reference evidence="2 3" key="1">
    <citation type="submission" date="2020-08" db="EMBL/GenBank/DDBJ databases">
        <title>Genomic Encyclopedia of Type Strains, Phase IV (KMG-IV): sequencing the most valuable type-strain genomes for metagenomic binning, comparative biology and taxonomic classification.</title>
        <authorList>
            <person name="Goeker M."/>
        </authorList>
    </citation>
    <scope>NUCLEOTIDE SEQUENCE [LARGE SCALE GENOMIC DNA]</scope>
    <source>
        <strain evidence="2 3">DSM 25701</strain>
    </source>
</reference>
<dbReference type="Proteomes" id="UP000536640">
    <property type="component" value="Unassembled WGS sequence"/>
</dbReference>
<organism evidence="2 3">
    <name type="scientific">Zhongshania antarctica</name>
    <dbReference type="NCBI Taxonomy" id="641702"/>
    <lineage>
        <taxon>Bacteria</taxon>
        <taxon>Pseudomonadati</taxon>
        <taxon>Pseudomonadota</taxon>
        <taxon>Gammaproteobacteria</taxon>
        <taxon>Cellvibrionales</taxon>
        <taxon>Spongiibacteraceae</taxon>
        <taxon>Zhongshania</taxon>
    </lineage>
</organism>
<accession>A0A840R6X3</accession>
<dbReference type="EMBL" id="JACHHW010000008">
    <property type="protein sequence ID" value="MBB5188617.1"/>
    <property type="molecule type" value="Genomic_DNA"/>
</dbReference>